<accession>M2PMF1</accession>
<evidence type="ECO:0000313" key="3">
    <source>
        <dbReference type="EMBL" id="EMD37564.1"/>
    </source>
</evidence>
<reference evidence="3 4" key="1">
    <citation type="journal article" date="2012" name="Proc. Natl. Acad. Sci. U.S.A.">
        <title>Comparative genomics of Ceriporiopsis subvermispora and Phanerochaete chrysosporium provide insight into selective ligninolysis.</title>
        <authorList>
            <person name="Fernandez-Fueyo E."/>
            <person name="Ruiz-Duenas F.J."/>
            <person name="Ferreira P."/>
            <person name="Floudas D."/>
            <person name="Hibbett D.S."/>
            <person name="Canessa P."/>
            <person name="Larrondo L.F."/>
            <person name="James T.Y."/>
            <person name="Seelenfreund D."/>
            <person name="Lobos S."/>
            <person name="Polanco R."/>
            <person name="Tello M."/>
            <person name="Honda Y."/>
            <person name="Watanabe T."/>
            <person name="Watanabe T."/>
            <person name="Ryu J.S."/>
            <person name="Kubicek C.P."/>
            <person name="Schmoll M."/>
            <person name="Gaskell J."/>
            <person name="Hammel K.E."/>
            <person name="St John F.J."/>
            <person name="Vanden Wymelenberg A."/>
            <person name="Sabat G."/>
            <person name="Splinter BonDurant S."/>
            <person name="Syed K."/>
            <person name="Yadav J.S."/>
            <person name="Doddapaneni H."/>
            <person name="Subramanian V."/>
            <person name="Lavin J.L."/>
            <person name="Oguiza J.A."/>
            <person name="Perez G."/>
            <person name="Pisabarro A.G."/>
            <person name="Ramirez L."/>
            <person name="Santoyo F."/>
            <person name="Master E."/>
            <person name="Coutinho P.M."/>
            <person name="Henrissat B."/>
            <person name="Lombard V."/>
            <person name="Magnuson J.K."/>
            <person name="Kuees U."/>
            <person name="Hori C."/>
            <person name="Igarashi K."/>
            <person name="Samejima M."/>
            <person name="Held B.W."/>
            <person name="Barry K.W."/>
            <person name="LaButti K.M."/>
            <person name="Lapidus A."/>
            <person name="Lindquist E.A."/>
            <person name="Lucas S.M."/>
            <person name="Riley R."/>
            <person name="Salamov A.A."/>
            <person name="Hoffmeister D."/>
            <person name="Schwenk D."/>
            <person name="Hadar Y."/>
            <person name="Yarden O."/>
            <person name="de Vries R.P."/>
            <person name="Wiebenga A."/>
            <person name="Stenlid J."/>
            <person name="Eastwood D."/>
            <person name="Grigoriev I.V."/>
            <person name="Berka R.M."/>
            <person name="Blanchette R.A."/>
            <person name="Kersten P."/>
            <person name="Martinez A.T."/>
            <person name="Vicuna R."/>
            <person name="Cullen D."/>
        </authorList>
    </citation>
    <scope>NUCLEOTIDE SEQUENCE [LARGE SCALE GENOMIC DNA]</scope>
    <source>
        <strain evidence="3 4">B</strain>
    </source>
</reference>
<evidence type="ECO:0000313" key="4">
    <source>
        <dbReference type="Proteomes" id="UP000016930"/>
    </source>
</evidence>
<sequence>MYISGKPLDLRSTTAPLLRVSTYIKTLETVTHTMSYANAPGAPGQPEPPPYQSVVYPGSAPHHEDYPPEKVPPSSDFPAAAQAGPSGSAGAGGSFEGVQFRIDHRDTNTVLYIRLQPGYEFKARPGAMVAMDPSVQIQGNLTFSMKKLFTGGQLAQSRFTGPGEVLLAPQVWGDIIPIPLDGRTRWHFGKHAWLASTRDITLDTKAQNSVGKALFSGRGLFVMTASGAGMIFVQAMGSIITRTLADGEQWIVENDHLVAWTAKYNIEFIQTGSFLSSVKTDQGFVCRFTGPGTVYIQTRNPEAFSKWVAERAGLA</sequence>
<evidence type="ECO:0000256" key="1">
    <source>
        <dbReference type="RuleBase" id="RU363045"/>
    </source>
</evidence>
<name>M2PMF1_CERS8</name>
<dbReference type="GO" id="GO:0005739">
    <property type="term" value="C:mitochondrion"/>
    <property type="evidence" value="ECO:0007669"/>
    <property type="project" value="UniProtKB-SubCell"/>
</dbReference>
<comment type="subcellular location">
    <subcellularLocation>
        <location evidence="1">Mitochondrion</location>
    </subcellularLocation>
</comment>
<dbReference type="PANTHER" id="PTHR43657">
    <property type="entry name" value="TRYPTOPHAN RNA-BINDING ATTENUATOR PROTEIN-LIKE PROTEIN"/>
    <property type="match status" value="1"/>
</dbReference>
<organism evidence="3 4">
    <name type="scientific">Ceriporiopsis subvermispora (strain B)</name>
    <name type="common">White-rot fungus</name>
    <name type="synonym">Gelatoporia subvermispora</name>
    <dbReference type="NCBI Taxonomy" id="914234"/>
    <lineage>
        <taxon>Eukaryota</taxon>
        <taxon>Fungi</taxon>
        <taxon>Dikarya</taxon>
        <taxon>Basidiomycota</taxon>
        <taxon>Agaricomycotina</taxon>
        <taxon>Agaricomycetes</taxon>
        <taxon>Polyporales</taxon>
        <taxon>Gelatoporiaceae</taxon>
        <taxon>Gelatoporia</taxon>
    </lineage>
</organism>
<feature type="region of interest" description="Disordered" evidence="2">
    <location>
        <begin position="37"/>
        <end position="92"/>
    </location>
</feature>
<dbReference type="OrthoDB" id="1705416at2759"/>
<dbReference type="Proteomes" id="UP000016930">
    <property type="component" value="Unassembled WGS sequence"/>
</dbReference>
<proteinExistence type="inferred from homology"/>
<dbReference type="AlphaFoldDB" id="M2PMF1"/>
<dbReference type="InterPro" id="IPR036983">
    <property type="entry name" value="AIM24_sf"/>
</dbReference>
<dbReference type="HOGENOM" id="CLU_040551_1_0_1"/>
<comment type="similarity">
    <text evidence="1">Belongs to the AIM24 family.</text>
</comment>
<gene>
    <name evidence="3" type="ORF">CERSUDRAFT_94566</name>
</gene>
<dbReference type="InterPro" id="IPR016031">
    <property type="entry name" value="Trp_RNA-bd_attenuator-like_dom"/>
</dbReference>
<dbReference type="SUPFAM" id="SSF51219">
    <property type="entry name" value="TRAP-like"/>
    <property type="match status" value="1"/>
</dbReference>
<dbReference type="NCBIfam" id="TIGR00266">
    <property type="entry name" value="TIGR00266 family protein"/>
    <property type="match status" value="1"/>
</dbReference>
<dbReference type="STRING" id="914234.M2PMF1"/>
<dbReference type="Gene3D" id="3.60.160.10">
    <property type="entry name" value="Mitochondrial biogenesis AIM24"/>
    <property type="match status" value="1"/>
</dbReference>
<keyword evidence="1" id="KW-0496">Mitochondrion</keyword>
<keyword evidence="4" id="KW-1185">Reference proteome</keyword>
<protein>
    <recommendedName>
        <fullName evidence="1">Altered inheritance of mitochondria protein 24, mitochondrial</fullName>
    </recommendedName>
</protein>
<dbReference type="PANTHER" id="PTHR43657:SF1">
    <property type="entry name" value="ALTERED INHERITANCE OF MITOCHONDRIA PROTEIN 24, MITOCHONDRIAL"/>
    <property type="match status" value="1"/>
</dbReference>
<dbReference type="InterPro" id="IPR002838">
    <property type="entry name" value="AIM24"/>
</dbReference>
<dbReference type="Pfam" id="PF01987">
    <property type="entry name" value="AIM24"/>
    <property type="match status" value="1"/>
</dbReference>
<dbReference type="EMBL" id="KB445796">
    <property type="protein sequence ID" value="EMD37564.1"/>
    <property type="molecule type" value="Genomic_DNA"/>
</dbReference>
<evidence type="ECO:0000256" key="2">
    <source>
        <dbReference type="SAM" id="MobiDB-lite"/>
    </source>
</evidence>